<reference evidence="2 3" key="1">
    <citation type="submission" date="2016-11" db="EMBL/GenBank/DDBJ databases">
        <title>Draft Genome Sequences of Nine Cyanobacterial Strains from Diverse Habitats.</title>
        <authorList>
            <person name="Zhu T."/>
            <person name="Hou S."/>
            <person name="Lu X."/>
            <person name="Hess W.R."/>
        </authorList>
    </citation>
    <scope>NUCLEOTIDE SEQUENCE [LARGE SCALE GENOMIC DNA]</scope>
    <source>
        <strain evidence="2 3">NIES-592</strain>
    </source>
</reference>
<proteinExistence type="predicted"/>
<dbReference type="AlphaFoldDB" id="A0A1U7H0B7"/>
<sequence>MIHHKQQRLSLSSQLGFTIIESLIAIIVVAILLAAIAPVIVLSVGTRVQAKRVELATDAAKTYIDGVRSAKIAAPPISTKNDPPIPAPSGTLSCPTTGSAICSISPASTLFQLYCVDADTGGCTQNNSKDMIIQAFGYNANSTNADDGYRLGLRVYRADAFKSGVTLKASPDIKQQRSFTGGSGLSPTQAPLLETSTEISNKSTTFSNFCDRLKNKDNSQSQC</sequence>
<keyword evidence="1" id="KW-0812">Transmembrane</keyword>
<dbReference type="OrthoDB" id="468208at2"/>
<evidence type="ECO:0000256" key="1">
    <source>
        <dbReference type="SAM" id="Phobius"/>
    </source>
</evidence>
<keyword evidence="1" id="KW-1133">Transmembrane helix</keyword>
<keyword evidence="3" id="KW-1185">Reference proteome</keyword>
<name>A0A1U7H0B7_9CYAN</name>
<evidence type="ECO:0000313" key="2">
    <source>
        <dbReference type="EMBL" id="OKH14318.1"/>
    </source>
</evidence>
<dbReference type="RefSeq" id="WP_062248393.1">
    <property type="nucleotide sequence ID" value="NZ_MRCA01000004.1"/>
</dbReference>
<comment type="caution">
    <text evidence="2">The sequence shown here is derived from an EMBL/GenBank/DDBJ whole genome shotgun (WGS) entry which is preliminary data.</text>
</comment>
<dbReference type="NCBIfam" id="NF038303">
    <property type="entry name" value="EPS_HpsB"/>
    <property type="match status" value="1"/>
</dbReference>
<feature type="transmembrane region" description="Helical" evidence="1">
    <location>
        <begin position="15"/>
        <end position="42"/>
    </location>
</feature>
<keyword evidence="1" id="KW-0472">Membrane</keyword>
<evidence type="ECO:0000313" key="3">
    <source>
        <dbReference type="Proteomes" id="UP000186391"/>
    </source>
</evidence>
<gene>
    <name evidence="2" type="ORF">NIES592_09615</name>
</gene>
<dbReference type="Proteomes" id="UP000186391">
    <property type="component" value="Unassembled WGS sequence"/>
</dbReference>
<dbReference type="EMBL" id="MRCA01000004">
    <property type="protein sequence ID" value="OKH14318.1"/>
    <property type="molecule type" value="Genomic_DNA"/>
</dbReference>
<dbReference type="InterPro" id="IPR012902">
    <property type="entry name" value="N_methyl_site"/>
</dbReference>
<dbReference type="NCBIfam" id="TIGR02532">
    <property type="entry name" value="IV_pilin_GFxxxE"/>
    <property type="match status" value="1"/>
</dbReference>
<protein>
    <submittedName>
        <fullName evidence="2">Prepilin-type N-terminal cleavage/methylation domain-containing protein</fullName>
    </submittedName>
</protein>
<organism evidence="2 3">
    <name type="scientific">Fischerella major NIES-592</name>
    <dbReference type="NCBI Taxonomy" id="210994"/>
    <lineage>
        <taxon>Bacteria</taxon>
        <taxon>Bacillati</taxon>
        <taxon>Cyanobacteriota</taxon>
        <taxon>Cyanophyceae</taxon>
        <taxon>Nostocales</taxon>
        <taxon>Hapalosiphonaceae</taxon>
        <taxon>Fischerella</taxon>
    </lineage>
</organism>
<accession>A0A1U7H0B7</accession>